<dbReference type="Proteomes" id="UP000568664">
    <property type="component" value="Unassembled WGS sequence"/>
</dbReference>
<gene>
    <name evidence="1" type="ORF">HII17_16340</name>
</gene>
<proteinExistence type="predicted"/>
<dbReference type="AlphaFoldDB" id="A0A7Y0LEP4"/>
<protein>
    <submittedName>
        <fullName evidence="1">Uncharacterized protein</fullName>
    </submittedName>
</protein>
<accession>A0A7Y0LEP4</accession>
<sequence>MKLFGSLLTTGLIIGSVWSIALLQIPEANSAPAQSAQEKVTKPVKQTIDSNVKIRSSEFIVQKPKDSSTEISLTNLNITGVGERIALNNIAQLWQTFDDKTLLHARLINQPNKVYVYYRNFGKNYQSADVSIGYLANMVKPSSKATAQIAGKYQQLLAKNTYTTAELATAWQKIDYRQRVHSVVEVHYLDKNSQPISAEVLVKYL</sequence>
<evidence type="ECO:0000313" key="1">
    <source>
        <dbReference type="EMBL" id="NMP33129.1"/>
    </source>
</evidence>
<keyword evidence="2" id="KW-1185">Reference proteome</keyword>
<organism evidence="1 2">
    <name type="scientific">Thalassotalea algicola</name>
    <dbReference type="NCBI Taxonomy" id="2716224"/>
    <lineage>
        <taxon>Bacteria</taxon>
        <taxon>Pseudomonadati</taxon>
        <taxon>Pseudomonadota</taxon>
        <taxon>Gammaproteobacteria</taxon>
        <taxon>Alteromonadales</taxon>
        <taxon>Colwelliaceae</taxon>
        <taxon>Thalassotalea</taxon>
    </lineage>
</organism>
<dbReference type="RefSeq" id="WP_169076442.1">
    <property type="nucleotide sequence ID" value="NZ_JABBXH010000006.1"/>
</dbReference>
<evidence type="ECO:0000313" key="2">
    <source>
        <dbReference type="Proteomes" id="UP000568664"/>
    </source>
</evidence>
<comment type="caution">
    <text evidence="1">The sequence shown here is derived from an EMBL/GenBank/DDBJ whole genome shotgun (WGS) entry which is preliminary data.</text>
</comment>
<reference evidence="1 2" key="1">
    <citation type="submission" date="2020-04" db="EMBL/GenBank/DDBJ databases">
        <title>Thalassotalea sp. M1531, isolated from the surface of marine red alga.</title>
        <authorList>
            <person name="Pang L."/>
            <person name="Lu D.-C."/>
        </authorList>
    </citation>
    <scope>NUCLEOTIDE SEQUENCE [LARGE SCALE GENOMIC DNA]</scope>
    <source>
        <strain evidence="1 2">M1531</strain>
    </source>
</reference>
<dbReference type="EMBL" id="JABBXH010000006">
    <property type="protein sequence ID" value="NMP33129.1"/>
    <property type="molecule type" value="Genomic_DNA"/>
</dbReference>
<name>A0A7Y0LEP4_9GAMM</name>